<proteinExistence type="predicted"/>
<dbReference type="VEuPathDB" id="VectorBase:ASIC022119"/>
<dbReference type="EMBL" id="ATLV01026999">
    <property type="status" value="NOT_ANNOTATED_CDS"/>
    <property type="molecule type" value="Genomic_DNA"/>
</dbReference>
<dbReference type="Proteomes" id="UP000030765">
    <property type="component" value="Unassembled WGS sequence"/>
</dbReference>
<feature type="region of interest" description="Disordered" evidence="1">
    <location>
        <begin position="65"/>
        <end position="107"/>
    </location>
</feature>
<accession>A0A084WU46</accession>
<dbReference type="AlphaFoldDB" id="A0A084WU46"/>
<reference evidence="3" key="2">
    <citation type="submission" date="2020-05" db="UniProtKB">
        <authorList>
            <consortium name="EnsemblMetazoa"/>
        </authorList>
    </citation>
    <scope>IDENTIFICATION</scope>
</reference>
<sequence>MASENFSPPTETPAFEGGKERITNGGVLCKQPPQGHLITVVVVVVINRTSRVSWFAGVFKTHVRSGHEPRDSFGVRQRNPHPQSEDGRKTKPPKQNKKNVIQGPPNEMALRVGNIGRWM</sequence>
<evidence type="ECO:0000256" key="1">
    <source>
        <dbReference type="SAM" id="MobiDB-lite"/>
    </source>
</evidence>
<dbReference type="EMBL" id="KE525421">
    <property type="protein sequence ID" value="KFB53740.1"/>
    <property type="molecule type" value="Genomic_DNA"/>
</dbReference>
<gene>
    <name evidence="2" type="ORF">ZHAS_00022119</name>
</gene>
<organism evidence="2">
    <name type="scientific">Anopheles sinensis</name>
    <name type="common">Mosquito</name>
    <dbReference type="NCBI Taxonomy" id="74873"/>
    <lineage>
        <taxon>Eukaryota</taxon>
        <taxon>Metazoa</taxon>
        <taxon>Ecdysozoa</taxon>
        <taxon>Arthropoda</taxon>
        <taxon>Hexapoda</taxon>
        <taxon>Insecta</taxon>
        <taxon>Pterygota</taxon>
        <taxon>Neoptera</taxon>
        <taxon>Endopterygota</taxon>
        <taxon>Diptera</taxon>
        <taxon>Nematocera</taxon>
        <taxon>Culicoidea</taxon>
        <taxon>Culicidae</taxon>
        <taxon>Anophelinae</taxon>
        <taxon>Anopheles</taxon>
    </lineage>
</organism>
<protein>
    <submittedName>
        <fullName evidence="2 3">Sulfatase</fullName>
    </submittedName>
</protein>
<reference evidence="2 4" key="1">
    <citation type="journal article" date="2014" name="BMC Genomics">
        <title>Genome sequence of Anopheles sinensis provides insight into genetics basis of mosquito competence for malaria parasites.</title>
        <authorList>
            <person name="Zhou D."/>
            <person name="Zhang D."/>
            <person name="Ding G."/>
            <person name="Shi L."/>
            <person name="Hou Q."/>
            <person name="Ye Y."/>
            <person name="Xu Y."/>
            <person name="Zhou H."/>
            <person name="Xiong C."/>
            <person name="Li S."/>
            <person name="Yu J."/>
            <person name="Hong S."/>
            <person name="Yu X."/>
            <person name="Zou P."/>
            <person name="Chen C."/>
            <person name="Chang X."/>
            <person name="Wang W."/>
            <person name="Lv Y."/>
            <person name="Sun Y."/>
            <person name="Ma L."/>
            <person name="Shen B."/>
            <person name="Zhu C."/>
        </authorList>
    </citation>
    <scope>NUCLEOTIDE SEQUENCE [LARGE SCALE GENOMIC DNA]</scope>
</reference>
<dbReference type="EnsemblMetazoa" id="ASIC022119-RA">
    <property type="protein sequence ID" value="ASIC022119-PA"/>
    <property type="gene ID" value="ASIC022119"/>
</dbReference>
<evidence type="ECO:0000313" key="4">
    <source>
        <dbReference type="Proteomes" id="UP000030765"/>
    </source>
</evidence>
<evidence type="ECO:0000313" key="3">
    <source>
        <dbReference type="EnsemblMetazoa" id="ASIC022119-PA"/>
    </source>
</evidence>
<keyword evidence="4" id="KW-1185">Reference proteome</keyword>
<feature type="region of interest" description="Disordered" evidence="1">
    <location>
        <begin position="1"/>
        <end position="32"/>
    </location>
</feature>
<evidence type="ECO:0000313" key="2">
    <source>
        <dbReference type="EMBL" id="KFB53740.1"/>
    </source>
</evidence>
<name>A0A084WU46_ANOSI</name>